<evidence type="ECO:0000313" key="3">
    <source>
        <dbReference type="EMBL" id="AIS31999.1"/>
    </source>
</evidence>
<dbReference type="AlphaFoldDB" id="A0A089ZV86"/>
<dbReference type="PANTHER" id="PTHR36927">
    <property type="entry name" value="BLR4337 PROTEIN"/>
    <property type="match status" value="1"/>
</dbReference>
<feature type="transmembrane region" description="Helical" evidence="1">
    <location>
        <begin position="198"/>
        <end position="216"/>
    </location>
</feature>
<keyword evidence="1" id="KW-0812">Transmembrane</keyword>
<feature type="transmembrane region" description="Helical" evidence="1">
    <location>
        <begin position="259"/>
        <end position="284"/>
    </location>
</feature>
<gene>
    <name evidence="3" type="ORF">BRM9_1184</name>
</gene>
<accession>A0A089ZV86</accession>
<feature type="transmembrane region" description="Helical" evidence="1">
    <location>
        <begin position="128"/>
        <end position="155"/>
    </location>
</feature>
<feature type="transmembrane region" description="Helical" evidence="1">
    <location>
        <begin position="228"/>
        <end position="247"/>
    </location>
</feature>
<dbReference type="KEGG" id="mfc:BRM9_1184"/>
<evidence type="ECO:0000259" key="2">
    <source>
        <dbReference type="Pfam" id="PF01757"/>
    </source>
</evidence>
<dbReference type="Pfam" id="PF01757">
    <property type="entry name" value="Acyl_transf_3"/>
    <property type="match status" value="1"/>
</dbReference>
<reference evidence="3 4" key="1">
    <citation type="submission" date="2013-12" db="EMBL/GenBank/DDBJ databases">
        <title>The complete genome sequence of Methanobacterium sp. BRM9.</title>
        <authorList>
            <consortium name="Pastoral Greenhouse Gas Research Consortium"/>
            <person name="Kelly W.J."/>
            <person name="Leahy S.C."/>
            <person name="Perry R."/>
            <person name="Li D."/>
            <person name="Altermann E."/>
            <person name="Lambie S.C."/>
            <person name="Attwood G.T."/>
        </authorList>
    </citation>
    <scope>NUCLEOTIDE SEQUENCE [LARGE SCALE GENOMIC DNA]</scope>
    <source>
        <strain evidence="3 4">BRM9</strain>
    </source>
</reference>
<keyword evidence="3" id="KW-0012">Acyltransferase</keyword>
<protein>
    <submittedName>
        <fullName evidence="3">Acyltransferase</fullName>
    </submittedName>
</protein>
<sequence>MRKYYLDNLRWLVILILFPYHTLLLYSSIGSYYFHVANSMVANAFLLCFAPWFMQLLFTVAGIATYYSLKRRNSTEYLKERVTKLLLPAAAGVLLVIPVSVYFGFLYSGYTGNFLSLWLSIFSHPLEYLANGIIIGPLWFLLYLFIVSVVALPFIMKYKKGEWRIPMEKVTVPKLLLMIIPLTIGSFFLNLYPDKSVVQFLLLFMAGYFLLSDDGVQEKLEDKRWPLFISFVVLTSIYVVLASSILSSSADAASATTSILSLFLMQLYANIILWLGVLGVMGMGKHYLEFKNPTTLYLSAASFPIYIFHIVWINLFAYYLIGWLPGMMALQVILTMALSFVFTIATIEVVRRIKGIRFLFGIKG</sequence>
<dbReference type="PANTHER" id="PTHR36927:SF3">
    <property type="entry name" value="GLUCANS BIOSYNTHESIS PROTEIN C"/>
    <property type="match status" value="1"/>
</dbReference>
<feature type="transmembrane region" description="Helical" evidence="1">
    <location>
        <begin position="85"/>
        <end position="108"/>
    </location>
</feature>
<dbReference type="RefSeq" id="WP_081944564.1">
    <property type="nucleotide sequence ID" value="NZ_CP006933.1"/>
</dbReference>
<feature type="transmembrane region" description="Helical" evidence="1">
    <location>
        <begin position="40"/>
        <end position="64"/>
    </location>
</feature>
<name>A0A089ZV86_METFO</name>
<dbReference type="Proteomes" id="UP000029661">
    <property type="component" value="Chromosome"/>
</dbReference>
<keyword evidence="1" id="KW-1133">Transmembrane helix</keyword>
<dbReference type="STRING" id="2162.BRM9_1184"/>
<feature type="domain" description="Acyltransferase 3" evidence="2">
    <location>
        <begin position="4"/>
        <end position="344"/>
    </location>
</feature>
<keyword evidence="1" id="KW-0472">Membrane</keyword>
<dbReference type="GeneID" id="24792344"/>
<proteinExistence type="predicted"/>
<feature type="transmembrane region" description="Helical" evidence="1">
    <location>
        <begin position="327"/>
        <end position="350"/>
    </location>
</feature>
<evidence type="ECO:0000313" key="4">
    <source>
        <dbReference type="Proteomes" id="UP000029661"/>
    </source>
</evidence>
<dbReference type="EMBL" id="CP006933">
    <property type="protein sequence ID" value="AIS31999.1"/>
    <property type="molecule type" value="Genomic_DNA"/>
</dbReference>
<evidence type="ECO:0000256" key="1">
    <source>
        <dbReference type="SAM" id="Phobius"/>
    </source>
</evidence>
<feature type="transmembrane region" description="Helical" evidence="1">
    <location>
        <begin position="12"/>
        <end position="34"/>
    </location>
</feature>
<keyword evidence="3" id="KW-0808">Transferase</keyword>
<dbReference type="OrthoDB" id="70906at2157"/>
<dbReference type="GO" id="GO:0016747">
    <property type="term" value="F:acyltransferase activity, transferring groups other than amino-acyl groups"/>
    <property type="evidence" value="ECO:0007669"/>
    <property type="project" value="InterPro"/>
</dbReference>
<dbReference type="InterPro" id="IPR050623">
    <property type="entry name" value="Glucan_succinyl_AcylTrfase"/>
</dbReference>
<organism evidence="3 4">
    <name type="scientific">Methanobacterium formicicum</name>
    <dbReference type="NCBI Taxonomy" id="2162"/>
    <lineage>
        <taxon>Archaea</taxon>
        <taxon>Methanobacteriati</taxon>
        <taxon>Methanobacteriota</taxon>
        <taxon>Methanomada group</taxon>
        <taxon>Methanobacteria</taxon>
        <taxon>Methanobacteriales</taxon>
        <taxon>Methanobacteriaceae</taxon>
        <taxon>Methanobacterium</taxon>
    </lineage>
</organism>
<feature type="transmembrane region" description="Helical" evidence="1">
    <location>
        <begin position="175"/>
        <end position="192"/>
    </location>
</feature>
<feature type="transmembrane region" description="Helical" evidence="1">
    <location>
        <begin position="296"/>
        <end position="321"/>
    </location>
</feature>
<dbReference type="InterPro" id="IPR002656">
    <property type="entry name" value="Acyl_transf_3_dom"/>
</dbReference>